<feature type="transmembrane region" description="Helical" evidence="10">
    <location>
        <begin position="309"/>
        <end position="328"/>
    </location>
</feature>
<evidence type="ECO:0000313" key="16">
    <source>
        <dbReference type="Proteomes" id="UP001196408"/>
    </source>
</evidence>
<evidence type="ECO:0000256" key="2">
    <source>
        <dbReference type="ARBA" id="ARBA00005751"/>
    </source>
</evidence>
<gene>
    <name evidence="10 14" type="primary">secY</name>
    <name evidence="14" type="ORF">KSV97_04400</name>
    <name evidence="15" type="ORF">KSW06_04590</name>
</gene>
<dbReference type="GO" id="GO:0043952">
    <property type="term" value="P:protein transport by the Sec complex"/>
    <property type="evidence" value="ECO:0007669"/>
    <property type="project" value="UniProtKB-UniRule"/>
</dbReference>
<dbReference type="Proteomes" id="UP001196408">
    <property type="component" value="Unassembled WGS sequence"/>
</dbReference>
<evidence type="ECO:0000256" key="3">
    <source>
        <dbReference type="ARBA" id="ARBA00022448"/>
    </source>
</evidence>
<comment type="subcellular location">
    <subcellularLocation>
        <location evidence="10">Cell membrane</location>
        <topology evidence="10">Multi-pass membrane protein</topology>
    </subcellularLocation>
    <subcellularLocation>
        <location evidence="1 12">Membrane</location>
        <topology evidence="1 12">Multi-pass membrane protein</topology>
    </subcellularLocation>
</comment>
<name>A0AAW4MS62_9FIRM</name>
<feature type="transmembrane region" description="Helical" evidence="10">
    <location>
        <begin position="396"/>
        <end position="414"/>
    </location>
</feature>
<comment type="caution">
    <text evidence="14">The sequence shown here is derived from an EMBL/GenBank/DDBJ whole genome shotgun (WGS) entry which is preliminary data.</text>
</comment>
<feature type="transmembrane region" description="Helical" evidence="10">
    <location>
        <begin position="20"/>
        <end position="39"/>
    </location>
</feature>
<feature type="transmembrane region" description="Helical" evidence="10">
    <location>
        <begin position="116"/>
        <end position="133"/>
    </location>
</feature>
<feature type="transmembrane region" description="Helical" evidence="10">
    <location>
        <begin position="214"/>
        <end position="233"/>
    </location>
</feature>
<evidence type="ECO:0000313" key="15">
    <source>
        <dbReference type="EMBL" id="MBV3392547.1"/>
    </source>
</evidence>
<evidence type="ECO:0000256" key="10">
    <source>
        <dbReference type="HAMAP-Rule" id="MF_01465"/>
    </source>
</evidence>
<dbReference type="GO" id="GO:0005886">
    <property type="term" value="C:plasma membrane"/>
    <property type="evidence" value="ECO:0007669"/>
    <property type="project" value="UniProtKB-SubCell"/>
</dbReference>
<feature type="transmembrane region" description="Helical" evidence="10">
    <location>
        <begin position="145"/>
        <end position="165"/>
    </location>
</feature>
<evidence type="ECO:0000256" key="12">
    <source>
        <dbReference type="RuleBase" id="RU003484"/>
    </source>
</evidence>
<dbReference type="SUPFAM" id="SSF103491">
    <property type="entry name" value="Preprotein translocase SecY subunit"/>
    <property type="match status" value="1"/>
</dbReference>
<sequence>MLNFFKEVFKKGELRRKVVFTLGILFVFRLGAGIVIPYIDTSAITSAATSSGIFGIMNMLGGGTLEKFSLFSLGVSPYITSSIIIELLSMDVIPALAQWNKEGNTGKKKKDKVTRVLTLALAIIQGGSLTYAFDKGYSILASSSIWTYVYVVIVMAAGSMFTMWLGDQITIKGVGNGTSLLIFTGIVANLPNSFISSFKSMVTFGSAYKTATSLAWYILFVIVYLAIVVFVVFEEGAIRKIPIIYATNTQTVMHTKESTNLPIKINSSSVIPVIFAASVLAAPRTIISFMKSTSTTQMIDNILNYQKPIGFVLYIVMIILFTFFYSNLQIDAKKISEDLKKSGGAIPGVRTGDDTKKYIGTVLNRVTVVGSLFLAIIASIPIIAPEIWKMTSNNALSLGGTGLIIVTGVALETVRAIKSMLTRREYHGYIRK</sequence>
<dbReference type="PROSITE" id="PS00756">
    <property type="entry name" value="SECY_2"/>
    <property type="match status" value="1"/>
</dbReference>
<keyword evidence="8 10" id="KW-0472">Membrane</keyword>
<evidence type="ECO:0000256" key="5">
    <source>
        <dbReference type="ARBA" id="ARBA00022927"/>
    </source>
</evidence>
<dbReference type="EMBL" id="JAHOEF010000019">
    <property type="protein sequence ID" value="MBV3382487.1"/>
    <property type="molecule type" value="Genomic_DNA"/>
</dbReference>
<comment type="function">
    <text evidence="10 11">The central subunit of the protein translocation channel SecYEG. Consists of two halves formed by TMs 1-5 and 6-10. These two domains form a lateral gate at the front which open onto the bilayer between TMs 2 and 7, and are clamped together by SecE at the back. The channel is closed by both a pore ring composed of hydrophobic SecY resides and a short helix (helix 2A) on the extracellular side of the membrane which forms a plug. The plug probably moves laterally to allow the channel to open. The ring and the pore may move independently.</text>
</comment>
<comment type="similarity">
    <text evidence="2 10 13">Belongs to the SecY/SEC61-alpha family.</text>
</comment>
<evidence type="ECO:0000256" key="1">
    <source>
        <dbReference type="ARBA" id="ARBA00004141"/>
    </source>
</evidence>
<dbReference type="InterPro" id="IPR030659">
    <property type="entry name" value="SecY_CS"/>
</dbReference>
<dbReference type="PIRSF" id="PIRSF004557">
    <property type="entry name" value="SecY"/>
    <property type="match status" value="1"/>
</dbReference>
<dbReference type="PANTHER" id="PTHR10906">
    <property type="entry name" value="SECY/SEC61-ALPHA FAMILY MEMBER"/>
    <property type="match status" value="1"/>
</dbReference>
<keyword evidence="5 10" id="KW-0653">Protein transport</keyword>
<dbReference type="GO" id="GO:0065002">
    <property type="term" value="P:intracellular protein transmembrane transport"/>
    <property type="evidence" value="ECO:0007669"/>
    <property type="project" value="UniProtKB-UniRule"/>
</dbReference>
<feature type="transmembrane region" description="Helical" evidence="10">
    <location>
        <begin position="270"/>
        <end position="289"/>
    </location>
</feature>
<keyword evidence="17" id="KW-1185">Reference proteome</keyword>
<dbReference type="NCBIfam" id="TIGR00967">
    <property type="entry name" value="3a0501s007"/>
    <property type="match status" value="1"/>
</dbReference>
<proteinExistence type="inferred from homology"/>
<dbReference type="RefSeq" id="WP_117458137.1">
    <property type="nucleotide sequence ID" value="NZ_JAHOEB010000020.1"/>
</dbReference>
<dbReference type="PRINTS" id="PR00303">
    <property type="entry name" value="SECYTRNLCASE"/>
</dbReference>
<dbReference type="EMBL" id="JAHOEL010000020">
    <property type="protein sequence ID" value="MBV3392547.1"/>
    <property type="molecule type" value="Genomic_DNA"/>
</dbReference>
<dbReference type="Pfam" id="PF00344">
    <property type="entry name" value="SecY"/>
    <property type="match status" value="1"/>
</dbReference>
<dbReference type="InterPro" id="IPR002208">
    <property type="entry name" value="SecY/SEC61-alpha"/>
</dbReference>
<evidence type="ECO:0000256" key="7">
    <source>
        <dbReference type="ARBA" id="ARBA00023010"/>
    </source>
</evidence>
<accession>A0AAW4MS62</accession>
<dbReference type="InterPro" id="IPR023201">
    <property type="entry name" value="SecY_dom_sf"/>
</dbReference>
<evidence type="ECO:0000256" key="8">
    <source>
        <dbReference type="ARBA" id="ARBA00023136"/>
    </source>
</evidence>
<feature type="transmembrane region" description="Helical" evidence="10">
    <location>
        <begin position="177"/>
        <end position="194"/>
    </location>
</feature>
<organism evidence="14 16">
    <name type="scientific">Catenibacterium mitsuokai</name>
    <dbReference type="NCBI Taxonomy" id="100886"/>
    <lineage>
        <taxon>Bacteria</taxon>
        <taxon>Bacillati</taxon>
        <taxon>Bacillota</taxon>
        <taxon>Erysipelotrichia</taxon>
        <taxon>Erysipelotrichales</taxon>
        <taxon>Coprobacillaceae</taxon>
        <taxon>Catenibacterium</taxon>
    </lineage>
</organism>
<evidence type="ECO:0000256" key="11">
    <source>
        <dbReference type="RuleBase" id="RU000537"/>
    </source>
</evidence>
<evidence type="ECO:0000313" key="17">
    <source>
        <dbReference type="Proteomes" id="UP001197492"/>
    </source>
</evidence>
<dbReference type="FunFam" id="1.10.3370.10:FF:000001">
    <property type="entry name" value="Preprotein translocase subunit SecY"/>
    <property type="match status" value="1"/>
</dbReference>
<keyword evidence="3 10" id="KW-0813">Transport</keyword>
<evidence type="ECO:0000256" key="6">
    <source>
        <dbReference type="ARBA" id="ARBA00022989"/>
    </source>
</evidence>
<evidence type="ECO:0000256" key="4">
    <source>
        <dbReference type="ARBA" id="ARBA00022692"/>
    </source>
</evidence>
<evidence type="ECO:0000256" key="13">
    <source>
        <dbReference type="RuleBase" id="RU004349"/>
    </source>
</evidence>
<dbReference type="PROSITE" id="PS00755">
    <property type="entry name" value="SECY_1"/>
    <property type="match status" value="1"/>
</dbReference>
<dbReference type="InterPro" id="IPR026593">
    <property type="entry name" value="SecY"/>
</dbReference>
<keyword evidence="6 10" id="KW-1133">Transmembrane helix</keyword>
<dbReference type="GeneID" id="301323168"/>
<dbReference type="HAMAP" id="MF_01465">
    <property type="entry name" value="SecY"/>
    <property type="match status" value="1"/>
</dbReference>
<dbReference type="GO" id="GO:0006605">
    <property type="term" value="P:protein targeting"/>
    <property type="evidence" value="ECO:0007669"/>
    <property type="project" value="UniProtKB-UniRule"/>
</dbReference>
<keyword evidence="4 10" id="KW-0812">Transmembrane</keyword>
<keyword evidence="10" id="KW-1003">Cell membrane</keyword>
<dbReference type="Proteomes" id="UP001197492">
    <property type="component" value="Unassembled WGS sequence"/>
</dbReference>
<dbReference type="AlphaFoldDB" id="A0AAW4MS62"/>
<comment type="subunit">
    <text evidence="10">Component of the Sec protein translocase complex. Heterotrimer consisting of SecY, SecE and SecG subunits. The heterotrimers can form oligomers, although 1 heterotrimer is thought to be able to translocate proteins. Interacts with the ribosome. Interacts with SecDF, and other proteins may be involved. Interacts with SecA.</text>
</comment>
<reference evidence="14 17" key="1">
    <citation type="submission" date="2021-06" db="EMBL/GenBank/DDBJ databases">
        <title>Collection of gut derived symbiotic bacterial strains cultured from healthy donors.</title>
        <authorList>
            <person name="Lin H."/>
            <person name="Littmann E."/>
            <person name="Pamer E.G."/>
        </authorList>
    </citation>
    <scope>NUCLEOTIDE SEQUENCE</scope>
    <source>
        <strain evidence="15 17">MSK.21.70</strain>
        <strain evidence="14">MSK.21.82</strain>
    </source>
</reference>
<evidence type="ECO:0000313" key="14">
    <source>
        <dbReference type="EMBL" id="MBV3382487.1"/>
    </source>
</evidence>
<keyword evidence="7 10" id="KW-0811">Translocation</keyword>
<protein>
    <recommendedName>
        <fullName evidence="9 10">Protein translocase subunit SecY</fullName>
    </recommendedName>
</protein>
<evidence type="ECO:0000256" key="9">
    <source>
        <dbReference type="ARBA" id="ARBA00039733"/>
    </source>
</evidence>
<dbReference type="Gene3D" id="1.10.3370.10">
    <property type="entry name" value="SecY subunit domain"/>
    <property type="match status" value="1"/>
</dbReference>
<comment type="caution">
    <text evidence="10">Lacks conserved residue(s) required for the propagation of feature annotation.</text>
</comment>
<feature type="transmembrane region" description="Helical" evidence="10">
    <location>
        <begin position="366"/>
        <end position="384"/>
    </location>
</feature>